<reference evidence="14 15" key="1">
    <citation type="submission" date="2022-05" db="EMBL/GenBank/DDBJ databases">
        <authorList>
            <consortium name="Genoscope - CEA"/>
            <person name="William W."/>
        </authorList>
    </citation>
    <scope>NUCLEOTIDE SEQUENCE [LARGE SCALE GENOMIC DNA]</scope>
</reference>
<dbReference type="InterPro" id="IPR008271">
    <property type="entry name" value="Ser/Thr_kinase_AS"/>
</dbReference>
<dbReference type="Proteomes" id="UP001159428">
    <property type="component" value="Unassembled WGS sequence"/>
</dbReference>
<dbReference type="CDD" id="cd13980">
    <property type="entry name" value="STKc_Vps15"/>
    <property type="match status" value="1"/>
</dbReference>
<dbReference type="PANTHER" id="PTHR17583">
    <property type="entry name" value="PHOSPHOINOSITIDE 3-KINASE REGULATORY SUBUNIT 4"/>
    <property type="match status" value="1"/>
</dbReference>
<evidence type="ECO:0000256" key="10">
    <source>
        <dbReference type="PROSITE-ProRule" id="PRU00103"/>
    </source>
</evidence>
<dbReference type="PROSITE" id="PS50082">
    <property type="entry name" value="WD_REPEATS_2"/>
    <property type="match status" value="3"/>
</dbReference>
<evidence type="ECO:0000259" key="13">
    <source>
        <dbReference type="PROSITE" id="PS50011"/>
    </source>
</evidence>
<keyword evidence="6" id="KW-0677">Repeat</keyword>
<dbReference type="Pfam" id="PF00069">
    <property type="entry name" value="Pkinase"/>
    <property type="match status" value="1"/>
</dbReference>
<feature type="region of interest" description="Disordered" evidence="12">
    <location>
        <begin position="836"/>
        <end position="885"/>
    </location>
</feature>
<feature type="repeat" description="WD" evidence="11">
    <location>
        <begin position="1365"/>
        <end position="1398"/>
    </location>
</feature>
<comment type="subcellular location">
    <subcellularLocation>
        <location evidence="1">Cytoplasmic vesicle</location>
        <location evidence="1">Autophagosome</location>
    </subcellularLocation>
</comment>
<dbReference type="GO" id="GO:0071561">
    <property type="term" value="C:nucleus-vacuole junction"/>
    <property type="evidence" value="ECO:0007669"/>
    <property type="project" value="TreeGrafter"/>
</dbReference>
<name>A0AAU9VR49_9CNID</name>
<protein>
    <recommendedName>
        <fullName evidence="2">non-specific serine/threonine protein kinase</fullName>
        <ecNumber evidence="2">2.7.11.1</ecNumber>
    </recommendedName>
</protein>
<dbReference type="InterPro" id="IPR016024">
    <property type="entry name" value="ARM-type_fold"/>
</dbReference>
<evidence type="ECO:0000256" key="6">
    <source>
        <dbReference type="ARBA" id="ARBA00022737"/>
    </source>
</evidence>
<keyword evidence="4 11" id="KW-0853">WD repeat</keyword>
<dbReference type="GO" id="GO:0005776">
    <property type="term" value="C:autophagosome"/>
    <property type="evidence" value="ECO:0007669"/>
    <property type="project" value="UniProtKB-SubCell"/>
</dbReference>
<dbReference type="PRINTS" id="PR00320">
    <property type="entry name" value="GPROTEINBRPT"/>
</dbReference>
<dbReference type="InterPro" id="IPR001680">
    <property type="entry name" value="WD40_rpt"/>
</dbReference>
<proteinExistence type="predicted"/>
<dbReference type="InterPro" id="IPR015943">
    <property type="entry name" value="WD40/YVTN_repeat-like_dom_sf"/>
</dbReference>
<keyword evidence="15" id="KW-1185">Reference proteome</keyword>
<feature type="compositionally biased region" description="Basic and acidic residues" evidence="12">
    <location>
        <begin position="843"/>
        <end position="855"/>
    </location>
</feature>
<evidence type="ECO:0000256" key="4">
    <source>
        <dbReference type="ARBA" id="ARBA00022574"/>
    </source>
</evidence>
<dbReference type="GO" id="GO:0005524">
    <property type="term" value="F:ATP binding"/>
    <property type="evidence" value="ECO:0007669"/>
    <property type="project" value="UniProtKB-KW"/>
</dbReference>
<dbReference type="PROSITE" id="PS00108">
    <property type="entry name" value="PROTEIN_KINASE_ST"/>
    <property type="match status" value="1"/>
</dbReference>
<dbReference type="InterPro" id="IPR036322">
    <property type="entry name" value="WD40_repeat_dom_sf"/>
</dbReference>
<dbReference type="GO" id="GO:0004674">
    <property type="term" value="F:protein serine/threonine kinase activity"/>
    <property type="evidence" value="ECO:0007669"/>
    <property type="project" value="UniProtKB-KW"/>
</dbReference>
<dbReference type="InterPro" id="IPR019775">
    <property type="entry name" value="WD40_repeat_CS"/>
</dbReference>
<evidence type="ECO:0000256" key="3">
    <source>
        <dbReference type="ARBA" id="ARBA00022527"/>
    </source>
</evidence>
<dbReference type="InterPro" id="IPR000719">
    <property type="entry name" value="Prot_kinase_dom"/>
</dbReference>
<keyword evidence="8" id="KW-0418">Kinase</keyword>
<evidence type="ECO:0000256" key="1">
    <source>
        <dbReference type="ARBA" id="ARBA00004419"/>
    </source>
</evidence>
<keyword evidence="3" id="KW-0723">Serine/threonine-protein kinase</keyword>
<dbReference type="GO" id="GO:0006623">
    <property type="term" value="P:protein targeting to vacuole"/>
    <property type="evidence" value="ECO:0007669"/>
    <property type="project" value="TreeGrafter"/>
</dbReference>
<dbReference type="PROSITE" id="PS00678">
    <property type="entry name" value="WD_REPEATS_1"/>
    <property type="match status" value="1"/>
</dbReference>
<evidence type="ECO:0000256" key="8">
    <source>
        <dbReference type="ARBA" id="ARBA00022777"/>
    </source>
</evidence>
<dbReference type="FunFam" id="1.25.10.10:FF:000154">
    <property type="entry name" value="Phosphoinositide 3-kinase regulatory subunit 4"/>
    <property type="match status" value="1"/>
</dbReference>
<dbReference type="Pfam" id="PF22956">
    <property type="entry name" value="VPS15-like_hel"/>
    <property type="match status" value="1"/>
</dbReference>
<dbReference type="GO" id="GO:0005770">
    <property type="term" value="C:late endosome"/>
    <property type="evidence" value="ECO:0007669"/>
    <property type="project" value="TreeGrafter"/>
</dbReference>
<dbReference type="InterPro" id="IPR011989">
    <property type="entry name" value="ARM-like"/>
</dbReference>
<dbReference type="InterPro" id="IPR020472">
    <property type="entry name" value="WD40_PAC1"/>
</dbReference>
<dbReference type="GO" id="GO:0034271">
    <property type="term" value="C:phosphatidylinositol 3-kinase complex, class III, type I"/>
    <property type="evidence" value="ECO:0007669"/>
    <property type="project" value="TreeGrafter"/>
</dbReference>
<dbReference type="Gene3D" id="1.25.10.10">
    <property type="entry name" value="Leucine-rich Repeat Variant"/>
    <property type="match status" value="2"/>
</dbReference>
<dbReference type="SMART" id="SM00320">
    <property type="entry name" value="WD40"/>
    <property type="match status" value="5"/>
</dbReference>
<sequence length="1398" mass="156944">MGNQLSGIAPSQILSVEHYFSDLPDFEFDGSLGSTRFFKVARAKHREGLCVVKVFAIQDPSLPLKTYQDQLTDIKNRLATAPNVLPFHHSILTDKASLLMRQFIKDNLYDRIRQVTRPFLDVIEKKWIVFQLLCALDQCHSVKVCHGDIKTENVMVTGWNWVLLTDIASFKPAFLPEDNPADFNFFFDTSRRRSCYIAPERFLDSRQADQLLTRGSVTAGNGDIQSNNGPSLPDMDFVRHQQGTLTPQMDIFSAGCVIAELFNEGNRLFDLSELLSYRNGVYDPTATLSLIEDANIRELVEQMISKDEKSRLSAAEFMTKYRGVIFPEQFYTFLKNYMSKFSMLPVLTADEKIGRIKRDIGQILQELLVKSGGGEEDVSVKEGCLVIIVSLLTSCIRSCKYCVSKLTVLELLLKIAHHVSDDIILERLLPYILFLVNDPLPQVRAQALKILTQCLQLVRSMPRSDANIFPEYILPSLSWLTQDQEVIVRIAYAENIASLAETALKFLEMAQLDFANQENNEDSDAPIQYQGSYDTELQALHELIQRKVVTLLSDPENIVKQTLLENGITQLCVFFGRQKANDVLLSHMITFLNDKQDWQLRGAFFDSIVGVAAYVGWQSLVMLRPLLEQGLSDTEEFVVCKALNALTCLAELGLLQKPTLQELVLEIVPFLCHPNMWVRYGAVGFVAAVARTLNIADVHCNLLPLLQPFLKQPVVQVDQEVILVSLLKEPINRGVYDFIIRSPHVVSLFDSLQDRQLVRNLCRAGQRPNYPETDEALVPIFRKLHSQGITEEDEDKLLFLKEVILKLHRAKTSAMEQPDSNEEVMRGDINLKTLKGGKTVTRRNAELVKSTEGKNDMNSANKKGSAKNKRNSNAEQPSMNPEWHHMFGGAESAAVALVMARRESMPINTNRPKSPLGKTISLPPAGDSNKDQVTLSPPVSRPATIPRPESGSQLKKQSLPVSQEFLTQNPLQARYALCKLDLRKLVHHKREQNAADMKEKALLGSVLAEGSKPVQSRWVPKGLLVAHLHEHKAAINRLQVSSDFTHFATSSDDGSVKLWDLQKLDGRSLINKSRQTYTRQGWKMKALTFCQGSISIACASDEGTIDVFRIEQGSQQTNSRLEKRVDPKEEGTVVELTQFETGSQSVLTYATSHGLICGWDLRSSKLAWKLENDPSHGVITSFVVDPCHSWLTVGTSAGMLVCWDLRFQLPITSLSHPRGARVRRLATHPTEQSWVVSAVQGNNEVTVWDLETGAWRQALWASHTPPLSQTQVSPNAVHALYTSRKDVSPYILTAGSDRRIRLWDLAYPERSQMVAGVATDNLNGVVLQYKSRLIDGTDVLQEVYCKPRQGGIHDDLPRRGPDHPPMGHHECINDIAVTKLPQNYIISAGRDGVLKIWK</sequence>
<dbReference type="InterPro" id="IPR045162">
    <property type="entry name" value="Vps15-like"/>
</dbReference>
<accession>A0AAU9VR49</accession>
<evidence type="ECO:0000313" key="14">
    <source>
        <dbReference type="EMBL" id="CAH3035909.1"/>
    </source>
</evidence>
<feature type="repeat" description="HEAT" evidence="10">
    <location>
        <begin position="473"/>
        <end position="503"/>
    </location>
</feature>
<dbReference type="SUPFAM" id="SSF56112">
    <property type="entry name" value="Protein kinase-like (PK-like)"/>
    <property type="match status" value="1"/>
</dbReference>
<feature type="region of interest" description="Disordered" evidence="12">
    <location>
        <begin position="906"/>
        <end position="956"/>
    </location>
</feature>
<dbReference type="SUPFAM" id="SSF48371">
    <property type="entry name" value="ARM repeat"/>
    <property type="match status" value="1"/>
</dbReference>
<keyword evidence="5" id="KW-0808">Transferase</keyword>
<evidence type="ECO:0000256" key="2">
    <source>
        <dbReference type="ARBA" id="ARBA00012513"/>
    </source>
</evidence>
<evidence type="ECO:0000256" key="7">
    <source>
        <dbReference type="ARBA" id="ARBA00022741"/>
    </source>
</evidence>
<dbReference type="PROSITE" id="PS50077">
    <property type="entry name" value="HEAT_REPEAT"/>
    <property type="match status" value="1"/>
</dbReference>
<feature type="repeat" description="WD" evidence="11">
    <location>
        <begin position="1290"/>
        <end position="1313"/>
    </location>
</feature>
<dbReference type="GO" id="GO:0034272">
    <property type="term" value="C:phosphatidylinositol 3-kinase complex, class III, type II"/>
    <property type="evidence" value="ECO:0007669"/>
    <property type="project" value="TreeGrafter"/>
</dbReference>
<dbReference type="InterPro" id="IPR055231">
    <property type="entry name" value="2AA_helical"/>
</dbReference>
<evidence type="ECO:0000256" key="12">
    <source>
        <dbReference type="SAM" id="MobiDB-lite"/>
    </source>
</evidence>
<dbReference type="EC" id="2.7.11.1" evidence="2"/>
<keyword evidence="9" id="KW-0067">ATP-binding</keyword>
<dbReference type="FunFam" id="1.25.10.10:FF:000100">
    <property type="entry name" value="phosphoinositide 3-kinase regulatory subunit 4"/>
    <property type="match status" value="1"/>
</dbReference>
<dbReference type="SUPFAM" id="SSF50978">
    <property type="entry name" value="WD40 repeat-like"/>
    <property type="match status" value="1"/>
</dbReference>
<dbReference type="GO" id="GO:0016236">
    <property type="term" value="P:macroautophagy"/>
    <property type="evidence" value="ECO:0007669"/>
    <property type="project" value="InterPro"/>
</dbReference>
<dbReference type="Pfam" id="PF00400">
    <property type="entry name" value="WD40"/>
    <property type="match status" value="1"/>
</dbReference>
<comment type="caution">
    <text evidence="14">The sequence shown here is derived from an EMBL/GenBank/DDBJ whole genome shotgun (WGS) entry which is preliminary data.</text>
</comment>
<dbReference type="Gene3D" id="1.10.510.10">
    <property type="entry name" value="Transferase(Phosphotransferase) domain 1"/>
    <property type="match status" value="1"/>
</dbReference>
<dbReference type="InterPro" id="IPR021133">
    <property type="entry name" value="HEAT_type_2"/>
</dbReference>
<organism evidence="14 15">
    <name type="scientific">Pocillopora meandrina</name>
    <dbReference type="NCBI Taxonomy" id="46732"/>
    <lineage>
        <taxon>Eukaryota</taxon>
        <taxon>Metazoa</taxon>
        <taxon>Cnidaria</taxon>
        <taxon>Anthozoa</taxon>
        <taxon>Hexacorallia</taxon>
        <taxon>Scleractinia</taxon>
        <taxon>Astrocoeniina</taxon>
        <taxon>Pocilloporidae</taxon>
        <taxon>Pocillopora</taxon>
    </lineage>
</organism>
<feature type="repeat" description="WD" evidence="11">
    <location>
        <begin position="1028"/>
        <end position="1062"/>
    </location>
</feature>
<dbReference type="Gene3D" id="2.130.10.10">
    <property type="entry name" value="YVTN repeat-like/Quinoprotein amine dehydrogenase"/>
    <property type="match status" value="2"/>
</dbReference>
<evidence type="ECO:0000256" key="9">
    <source>
        <dbReference type="ARBA" id="ARBA00022840"/>
    </source>
</evidence>
<dbReference type="PROSITE" id="PS50011">
    <property type="entry name" value="PROTEIN_KINASE_DOM"/>
    <property type="match status" value="1"/>
</dbReference>
<gene>
    <name evidence="14" type="ORF">PMEA_00016549</name>
</gene>
<dbReference type="InterPro" id="IPR011009">
    <property type="entry name" value="Kinase-like_dom_sf"/>
</dbReference>
<evidence type="ECO:0000313" key="15">
    <source>
        <dbReference type="Proteomes" id="UP001159428"/>
    </source>
</evidence>
<keyword evidence="7" id="KW-0547">Nucleotide-binding</keyword>
<evidence type="ECO:0000256" key="5">
    <source>
        <dbReference type="ARBA" id="ARBA00022679"/>
    </source>
</evidence>
<dbReference type="GO" id="GO:0045324">
    <property type="term" value="P:late endosome to vacuole transport"/>
    <property type="evidence" value="ECO:0007669"/>
    <property type="project" value="InterPro"/>
</dbReference>
<dbReference type="PROSITE" id="PS50294">
    <property type="entry name" value="WD_REPEATS_REGION"/>
    <property type="match status" value="2"/>
</dbReference>
<dbReference type="PANTHER" id="PTHR17583:SF0">
    <property type="entry name" value="PHOSPHOINOSITIDE 3-KINASE REGULATORY SUBUNIT 4"/>
    <property type="match status" value="1"/>
</dbReference>
<evidence type="ECO:0000256" key="11">
    <source>
        <dbReference type="PROSITE-ProRule" id="PRU00221"/>
    </source>
</evidence>
<dbReference type="EMBL" id="CALNXJ010000003">
    <property type="protein sequence ID" value="CAH3035909.1"/>
    <property type="molecule type" value="Genomic_DNA"/>
</dbReference>
<dbReference type="FunFam" id="1.10.510.10:FF:000497">
    <property type="entry name" value="Phosphoinositide 3-kinase regulatory subunit"/>
    <property type="match status" value="1"/>
</dbReference>
<feature type="domain" description="Protein kinase" evidence="13">
    <location>
        <begin position="26"/>
        <end position="334"/>
    </location>
</feature>
<dbReference type="SMART" id="SM00220">
    <property type="entry name" value="S_TKc"/>
    <property type="match status" value="1"/>
</dbReference>